<dbReference type="OrthoDB" id="426293at2759"/>
<evidence type="ECO:0000256" key="1">
    <source>
        <dbReference type="SAM" id="Coils"/>
    </source>
</evidence>
<feature type="non-terminal residue" evidence="2">
    <location>
        <position position="388"/>
    </location>
</feature>
<protein>
    <recommendedName>
        <fullName evidence="4">Trichohyalin-plectin-homology domain-containing protein</fullName>
    </recommendedName>
</protein>
<organism evidence="2 3">
    <name type="scientific">Phytophthora palmivora</name>
    <dbReference type="NCBI Taxonomy" id="4796"/>
    <lineage>
        <taxon>Eukaryota</taxon>
        <taxon>Sar</taxon>
        <taxon>Stramenopiles</taxon>
        <taxon>Oomycota</taxon>
        <taxon>Peronosporomycetes</taxon>
        <taxon>Peronosporales</taxon>
        <taxon>Peronosporaceae</taxon>
        <taxon>Phytophthora</taxon>
    </lineage>
</organism>
<evidence type="ECO:0008006" key="4">
    <source>
        <dbReference type="Google" id="ProtNLM"/>
    </source>
</evidence>
<evidence type="ECO:0000313" key="2">
    <source>
        <dbReference type="EMBL" id="POM75237.1"/>
    </source>
</evidence>
<keyword evidence="1" id="KW-0175">Coiled coil</keyword>
<dbReference type="EMBL" id="NCKW01003960">
    <property type="protein sequence ID" value="POM75237.1"/>
    <property type="molecule type" value="Genomic_DNA"/>
</dbReference>
<comment type="caution">
    <text evidence="2">The sequence shown here is derived from an EMBL/GenBank/DDBJ whole genome shotgun (WGS) entry which is preliminary data.</text>
</comment>
<gene>
    <name evidence="2" type="ORF">PHPALM_7687</name>
</gene>
<accession>A0A2P4YBN9</accession>
<dbReference type="Proteomes" id="UP000237271">
    <property type="component" value="Unassembled WGS sequence"/>
</dbReference>
<keyword evidence="3" id="KW-1185">Reference proteome</keyword>
<sequence length="388" mass="48108">MEVSKREQFLQERAQQQLREIEEIMRADREKKIDLERQRFILRQEEKAHWASLSKAEKVEAQQRLRLKEREEEEIRWRLEAEEDADRAKLREVERKKEMLRRLKYEEVNREQYERELMEQADKSSRRWHFAQKRDAAAEQWEAKREKEKTRYSLDPLHFAKIEAQKALEERQRRENTRMRDEDVLSRAVEEKERKEQYFKLCRERKRCRDIERRREANETSMMQVEDECEQKQRKAQRQAEEYKQTLEQMQQLADQVATKQKDRLQEARNRKLMYDEENRQRRIQQAQLQLDRILEKHEREAMEEEDRRAQNLDVIEARLHDKRTREKLNLQMMREDVVSMERQDWEDEGTHLEKLLWSPQEAIALRHMVIDYPQFLRVNVEVLMEFV</sequence>
<evidence type="ECO:0000313" key="3">
    <source>
        <dbReference type="Proteomes" id="UP000237271"/>
    </source>
</evidence>
<name>A0A2P4YBN9_9STRA</name>
<feature type="coiled-coil region" evidence="1">
    <location>
        <begin position="208"/>
        <end position="315"/>
    </location>
</feature>
<dbReference type="AlphaFoldDB" id="A0A2P4YBN9"/>
<reference evidence="2 3" key="1">
    <citation type="journal article" date="2017" name="Genome Biol. Evol.">
        <title>Phytophthora megakarya and P. palmivora, closely related causal agents of cacao black pod rot, underwent increases in genome sizes and gene numbers by different mechanisms.</title>
        <authorList>
            <person name="Ali S.S."/>
            <person name="Shao J."/>
            <person name="Lary D.J."/>
            <person name="Kronmiller B."/>
            <person name="Shen D."/>
            <person name="Strem M.D."/>
            <person name="Amoako-Attah I."/>
            <person name="Akrofi A.Y."/>
            <person name="Begoude B.A."/>
            <person name="Ten Hoopen G.M."/>
            <person name="Coulibaly K."/>
            <person name="Kebe B.I."/>
            <person name="Melnick R.L."/>
            <person name="Guiltinan M.J."/>
            <person name="Tyler B.M."/>
            <person name="Meinhardt L.W."/>
            <person name="Bailey B.A."/>
        </authorList>
    </citation>
    <scope>NUCLEOTIDE SEQUENCE [LARGE SCALE GENOMIC DNA]</scope>
    <source>
        <strain evidence="3">sbr112.9</strain>
    </source>
</reference>
<proteinExistence type="predicted"/>
<feature type="coiled-coil region" evidence="1">
    <location>
        <begin position="7"/>
        <end position="123"/>
    </location>
</feature>